<evidence type="ECO:0000313" key="1">
    <source>
        <dbReference type="EMBL" id="EPJ40559.1"/>
    </source>
</evidence>
<dbReference type="HOGENOM" id="CLU_142902_0_0_11"/>
<dbReference type="EMBL" id="AOPY01001368">
    <property type="protein sequence ID" value="EPJ40559.1"/>
    <property type="molecule type" value="Genomic_DNA"/>
</dbReference>
<name>S4NQ68_9ACTN</name>
<accession>S4NQ68</accession>
<dbReference type="Proteomes" id="UP000015001">
    <property type="component" value="Unassembled WGS sequence"/>
</dbReference>
<evidence type="ECO:0000313" key="2">
    <source>
        <dbReference type="Proteomes" id="UP000015001"/>
    </source>
</evidence>
<comment type="caution">
    <text evidence="1">The sequence shown here is derived from an EMBL/GenBank/DDBJ whole genome shotgun (WGS) entry which is preliminary data.</text>
</comment>
<dbReference type="AlphaFoldDB" id="S4NQ68"/>
<organism evidence="1 2">
    <name type="scientific">Streptomyces afghaniensis 772</name>
    <dbReference type="NCBI Taxonomy" id="1283301"/>
    <lineage>
        <taxon>Bacteria</taxon>
        <taxon>Bacillati</taxon>
        <taxon>Actinomycetota</taxon>
        <taxon>Actinomycetes</taxon>
        <taxon>Kitasatosporales</taxon>
        <taxon>Streptomycetaceae</taxon>
        <taxon>Streptomyces</taxon>
    </lineage>
</organism>
<sequence length="144" mass="15986">MGSDSFPYNRFLGEFQELAHGRPDGPALRDSVRDHAAPDEEKLVQYLRSGSALAVTGSPVHDALSNELIGALELHTDGEWFWYSDLAHYVERYHVPLDETFVDHARAHHWTPPKLSPEDLIQIGDTLDAVLDAEDAGDTHGLTS</sequence>
<proteinExistence type="predicted"/>
<protein>
    <submittedName>
        <fullName evidence="1">Uncharacterized protein</fullName>
    </submittedName>
</protein>
<dbReference type="RefSeq" id="WP_020271341.1">
    <property type="nucleotide sequence ID" value="NZ_KE354115.1"/>
</dbReference>
<gene>
    <name evidence="1" type="ORF">STAFG_2367</name>
</gene>
<reference evidence="1 2" key="1">
    <citation type="submission" date="2013-02" db="EMBL/GenBank/DDBJ databases">
        <title>Draft Genome Sequence of Streptomyces afghaniensis, Which Produces Compounds of the Julimycin B-Complex.</title>
        <authorList>
            <person name="Gruening B.A."/>
            <person name="Praeg A."/>
            <person name="Erxleben A."/>
            <person name="Guenther S."/>
            <person name="Fiedler H.-P."/>
            <person name="Goodfellow M."/>
            <person name="Mueller M."/>
        </authorList>
    </citation>
    <scope>NUCLEOTIDE SEQUENCE [LARGE SCALE GENOMIC DNA]</scope>
    <source>
        <strain evidence="1 2">772</strain>
    </source>
</reference>
<dbReference type="OrthoDB" id="275232at2"/>
<dbReference type="PATRIC" id="fig|1283301.3.peg.2341"/>
<keyword evidence="2" id="KW-1185">Reference proteome</keyword>